<feature type="domain" description="Carboxymuconolactone decarboxylase-like" evidence="2">
    <location>
        <begin position="10"/>
        <end position="80"/>
    </location>
</feature>
<evidence type="ECO:0000259" key="2">
    <source>
        <dbReference type="Pfam" id="PF02627"/>
    </source>
</evidence>
<accession>A0AAU7CI86</accession>
<dbReference type="Pfam" id="PF02627">
    <property type="entry name" value="CMD"/>
    <property type="match status" value="1"/>
</dbReference>
<feature type="compositionally biased region" description="Basic and acidic residues" evidence="1">
    <location>
        <begin position="106"/>
        <end position="117"/>
    </location>
</feature>
<dbReference type="Gene3D" id="1.20.1290.10">
    <property type="entry name" value="AhpD-like"/>
    <property type="match status" value="1"/>
</dbReference>
<dbReference type="RefSeq" id="WP_406697762.1">
    <property type="nucleotide sequence ID" value="NZ_CP155447.1"/>
</dbReference>
<dbReference type="AlphaFoldDB" id="A0AAU7CI86"/>
<dbReference type="InterPro" id="IPR029032">
    <property type="entry name" value="AhpD-like"/>
</dbReference>
<dbReference type="SUPFAM" id="SSF69118">
    <property type="entry name" value="AhpD-like"/>
    <property type="match status" value="1"/>
</dbReference>
<evidence type="ECO:0000313" key="3">
    <source>
        <dbReference type="EMBL" id="XBH04956.1"/>
    </source>
</evidence>
<gene>
    <name evidence="3" type="ORF">V5E97_02745</name>
</gene>
<sequence>MGYDGTLVLDFLAKTHQTSLLTDREKHLVGLAVTMTRGCQVCTRSRIEKAREAGIGDDLLNALVAIVSAVNAGVAAATAREGFRIADAASAEECGPLCSAEQPPAAERETTARRGEG</sequence>
<dbReference type="GO" id="GO:0051920">
    <property type="term" value="F:peroxiredoxin activity"/>
    <property type="evidence" value="ECO:0007669"/>
    <property type="project" value="InterPro"/>
</dbReference>
<proteinExistence type="predicted"/>
<organism evidence="3">
    <name type="scientific">Singulisphaera sp. Ch08</name>
    <dbReference type="NCBI Taxonomy" id="3120278"/>
    <lineage>
        <taxon>Bacteria</taxon>
        <taxon>Pseudomonadati</taxon>
        <taxon>Planctomycetota</taxon>
        <taxon>Planctomycetia</taxon>
        <taxon>Isosphaerales</taxon>
        <taxon>Isosphaeraceae</taxon>
        <taxon>Singulisphaera</taxon>
    </lineage>
</organism>
<feature type="region of interest" description="Disordered" evidence="1">
    <location>
        <begin position="96"/>
        <end position="117"/>
    </location>
</feature>
<dbReference type="EMBL" id="CP155447">
    <property type="protein sequence ID" value="XBH04956.1"/>
    <property type="molecule type" value="Genomic_DNA"/>
</dbReference>
<evidence type="ECO:0000256" key="1">
    <source>
        <dbReference type="SAM" id="MobiDB-lite"/>
    </source>
</evidence>
<name>A0AAU7CI86_9BACT</name>
<reference evidence="3" key="1">
    <citation type="submission" date="2024-05" db="EMBL/GenBank/DDBJ databases">
        <title>Planctomycetes of the genus Singulisphaera possess chitinolytic capabilities.</title>
        <authorList>
            <person name="Ivanova A."/>
        </authorList>
    </citation>
    <scope>NUCLEOTIDE SEQUENCE</scope>
    <source>
        <strain evidence="3">Ch08T</strain>
    </source>
</reference>
<dbReference type="InterPro" id="IPR003779">
    <property type="entry name" value="CMD-like"/>
</dbReference>
<protein>
    <submittedName>
        <fullName evidence="3">Carboxymuconolactone decarboxylase family protein</fullName>
    </submittedName>
</protein>